<proteinExistence type="predicted"/>
<reference evidence="4" key="1">
    <citation type="submission" date="2020-09" db="EMBL/GenBank/DDBJ databases">
        <title>Secondary metabolite and genome analysis of marine Streptomyces chumphonensis KK1-2T.</title>
        <authorList>
            <person name="Phongsopitanun W."/>
            <person name="Kanchanasin P."/>
            <person name="Pittayakhajonwut P."/>
            <person name="Suwanborirux K."/>
            <person name="Tanasupawat S."/>
        </authorList>
    </citation>
    <scope>NUCLEOTIDE SEQUENCE</scope>
    <source>
        <strain evidence="4">KK1-2</strain>
    </source>
</reference>
<organism evidence="4 5">
    <name type="scientific">Streptomyces chumphonensis</name>
    <dbReference type="NCBI Taxonomy" id="1214925"/>
    <lineage>
        <taxon>Bacteria</taxon>
        <taxon>Bacillati</taxon>
        <taxon>Actinomycetota</taxon>
        <taxon>Actinomycetes</taxon>
        <taxon>Kitasatosporales</taxon>
        <taxon>Streptomycetaceae</taxon>
        <taxon>Streptomyces</taxon>
    </lineage>
</organism>
<name>A0A927F4J8_9ACTN</name>
<evidence type="ECO:0000256" key="2">
    <source>
        <dbReference type="SAM" id="Phobius"/>
    </source>
</evidence>
<evidence type="ECO:0000256" key="3">
    <source>
        <dbReference type="SAM" id="SignalP"/>
    </source>
</evidence>
<dbReference type="Proteomes" id="UP000632289">
    <property type="component" value="Unassembled WGS sequence"/>
</dbReference>
<dbReference type="EMBL" id="JACXYU010000015">
    <property type="protein sequence ID" value="MBD3934237.1"/>
    <property type="molecule type" value="Genomic_DNA"/>
</dbReference>
<feature type="compositionally biased region" description="Pro residues" evidence="1">
    <location>
        <begin position="59"/>
        <end position="73"/>
    </location>
</feature>
<protein>
    <submittedName>
        <fullName evidence="4">Uncharacterized protein</fullName>
    </submittedName>
</protein>
<evidence type="ECO:0000256" key="1">
    <source>
        <dbReference type="SAM" id="MobiDB-lite"/>
    </source>
</evidence>
<evidence type="ECO:0000313" key="5">
    <source>
        <dbReference type="Proteomes" id="UP000632289"/>
    </source>
</evidence>
<accession>A0A927F4J8</accession>
<gene>
    <name evidence="4" type="ORF">IF129_22070</name>
</gene>
<feature type="region of interest" description="Disordered" evidence="1">
    <location>
        <begin position="20"/>
        <end position="133"/>
    </location>
</feature>
<keyword evidence="2" id="KW-1133">Transmembrane helix</keyword>
<keyword evidence="5" id="KW-1185">Reference proteome</keyword>
<dbReference type="RefSeq" id="WP_191211541.1">
    <property type="nucleotide sequence ID" value="NZ_BAABKL010000002.1"/>
</dbReference>
<feature type="signal peptide" evidence="3">
    <location>
        <begin position="1"/>
        <end position="22"/>
    </location>
</feature>
<sequence length="198" mass="19959">MKAHAVGLLVGAAVLLPVPALAESPGPGQESEPSRPPGWVLPEEDGYRFSPEPGVGPDGPRPPGFVSPAPTAPTEPTATPSGSPSADPGSPSPSASEPSPPAPAEEPVADRSPVPRTVSRAPAHPWVPLPERPAETFGTYDLYADYAEEAESADGAAAVRQAAAPPVGGPVLPVLSLGAGMASVGLGLAFLGLRLRRR</sequence>
<feature type="compositionally biased region" description="Low complexity" evidence="1">
    <location>
        <begin position="74"/>
        <end position="97"/>
    </location>
</feature>
<keyword evidence="3" id="KW-0732">Signal</keyword>
<keyword evidence="2" id="KW-0812">Transmembrane</keyword>
<feature type="chain" id="PRO_5037278028" evidence="3">
    <location>
        <begin position="23"/>
        <end position="198"/>
    </location>
</feature>
<comment type="caution">
    <text evidence="4">The sequence shown here is derived from an EMBL/GenBank/DDBJ whole genome shotgun (WGS) entry which is preliminary data.</text>
</comment>
<dbReference type="AlphaFoldDB" id="A0A927F4J8"/>
<evidence type="ECO:0000313" key="4">
    <source>
        <dbReference type="EMBL" id="MBD3934237.1"/>
    </source>
</evidence>
<feature type="transmembrane region" description="Helical" evidence="2">
    <location>
        <begin position="171"/>
        <end position="193"/>
    </location>
</feature>
<keyword evidence="2" id="KW-0472">Membrane</keyword>